<proteinExistence type="predicted"/>
<gene>
    <name evidence="1" type="ORF">IM811_017764</name>
</gene>
<protein>
    <submittedName>
        <fullName evidence="1">Uncharacterized protein</fullName>
    </submittedName>
</protein>
<organism evidence="1 2">
    <name type="scientific">Bionectria ochroleuca</name>
    <name type="common">Gliocladium roseum</name>
    <dbReference type="NCBI Taxonomy" id="29856"/>
    <lineage>
        <taxon>Eukaryota</taxon>
        <taxon>Fungi</taxon>
        <taxon>Dikarya</taxon>
        <taxon>Ascomycota</taxon>
        <taxon>Pezizomycotina</taxon>
        <taxon>Sordariomycetes</taxon>
        <taxon>Hypocreomycetidae</taxon>
        <taxon>Hypocreales</taxon>
        <taxon>Bionectriaceae</taxon>
        <taxon>Clonostachys</taxon>
    </lineage>
</organism>
<evidence type="ECO:0000313" key="2">
    <source>
        <dbReference type="Proteomes" id="UP000616885"/>
    </source>
</evidence>
<evidence type="ECO:0000313" key="1">
    <source>
        <dbReference type="EMBL" id="KAF9748259.1"/>
    </source>
</evidence>
<comment type="caution">
    <text evidence="1">The sequence shown here is derived from an EMBL/GenBank/DDBJ whole genome shotgun (WGS) entry which is preliminary data.</text>
</comment>
<dbReference type="Proteomes" id="UP000616885">
    <property type="component" value="Unassembled WGS sequence"/>
</dbReference>
<dbReference type="EMBL" id="JADCTT010000009">
    <property type="protein sequence ID" value="KAF9748259.1"/>
    <property type="molecule type" value="Genomic_DNA"/>
</dbReference>
<sequence length="114" mass="12172">MAGPSDETALSLSCLQLPDSLDFLRHVNAHPRAGPQTGTRQACLFLQTLLTLSPTPAPTPTLVQRVQIEPGQARPDQHGTGVPWMGPLPCRVARVNTPLHLPAFALSSHTPTTP</sequence>
<name>A0A8H7N5K8_BIOOC</name>
<accession>A0A8H7N5K8</accession>
<reference evidence="1" key="1">
    <citation type="submission" date="2020-10" db="EMBL/GenBank/DDBJ databases">
        <title>High-Quality Genome Resource of Clonostachys rosea strain S41 by Oxford Nanopore Long-Read Sequencing.</title>
        <authorList>
            <person name="Wang H."/>
        </authorList>
    </citation>
    <scope>NUCLEOTIDE SEQUENCE</scope>
    <source>
        <strain evidence="1">S41</strain>
    </source>
</reference>
<dbReference type="AlphaFoldDB" id="A0A8H7N5K8"/>